<name>A0A1V2DRM0_9GAMM</name>
<feature type="signal peptide" evidence="1">
    <location>
        <begin position="1"/>
        <end position="22"/>
    </location>
</feature>
<comment type="caution">
    <text evidence="2">The sequence shown here is derived from an EMBL/GenBank/DDBJ whole genome shotgun (WGS) entry which is preliminary data.</text>
</comment>
<gene>
    <name evidence="2" type="ORF">BTO32_11590</name>
</gene>
<organism evidence="2 3">
    <name type="scientific">Marinobacter lutaoensis</name>
    <dbReference type="NCBI Taxonomy" id="135739"/>
    <lineage>
        <taxon>Bacteria</taxon>
        <taxon>Pseudomonadati</taxon>
        <taxon>Pseudomonadota</taxon>
        <taxon>Gammaproteobacteria</taxon>
        <taxon>Pseudomonadales</taxon>
        <taxon>Marinobacteraceae</taxon>
        <taxon>Marinobacter</taxon>
    </lineage>
</organism>
<keyword evidence="3" id="KW-1185">Reference proteome</keyword>
<dbReference type="Proteomes" id="UP000189339">
    <property type="component" value="Unassembled WGS sequence"/>
</dbReference>
<dbReference type="EMBL" id="MSCW01000007">
    <property type="protein sequence ID" value="ONF43318.1"/>
    <property type="molecule type" value="Genomic_DNA"/>
</dbReference>
<keyword evidence="1" id="KW-0732">Signal</keyword>
<dbReference type="AlphaFoldDB" id="A0A1V2DRM0"/>
<protein>
    <submittedName>
        <fullName evidence="2">Uncharacterized protein</fullName>
    </submittedName>
</protein>
<evidence type="ECO:0000256" key="1">
    <source>
        <dbReference type="SAM" id="SignalP"/>
    </source>
</evidence>
<sequence length="96" mass="10409">MLNQLVMGTCAATLSISYGALANEEVADVFCDHQPVTWPQDQNAFRVVSVDVPGPVIEVGAPAEAAKWFPDASERKVFRRALLRSSKVVHSGRIQG</sequence>
<feature type="chain" id="PRO_5013296350" evidence="1">
    <location>
        <begin position="23"/>
        <end position="96"/>
    </location>
</feature>
<proteinExistence type="predicted"/>
<accession>A0A1V2DRM0</accession>
<evidence type="ECO:0000313" key="2">
    <source>
        <dbReference type="EMBL" id="ONF43318.1"/>
    </source>
</evidence>
<dbReference type="STRING" id="135739.BTO32_11590"/>
<evidence type="ECO:0000313" key="3">
    <source>
        <dbReference type="Proteomes" id="UP000189339"/>
    </source>
</evidence>
<reference evidence="2 3" key="1">
    <citation type="submission" date="2016-12" db="EMBL/GenBank/DDBJ databases">
        <title>Marinobacter lutaoensis whole genome sequencing.</title>
        <authorList>
            <person name="Verma A."/>
            <person name="Krishnamurthi S."/>
        </authorList>
    </citation>
    <scope>NUCLEOTIDE SEQUENCE [LARGE SCALE GENOMIC DNA]</scope>
    <source>
        <strain evidence="2 3">T5054</strain>
    </source>
</reference>